<name>A0ACC5STT5_ENSAD</name>
<proteinExistence type="predicted"/>
<comment type="caution">
    <text evidence="1">The sequence shown here is derived from an EMBL/GenBank/DDBJ whole genome shotgun (WGS) entry which is preliminary data.</text>
</comment>
<keyword evidence="2" id="KW-1185">Reference proteome</keyword>
<evidence type="ECO:0000313" key="2">
    <source>
        <dbReference type="Proteomes" id="UP000823773"/>
    </source>
</evidence>
<sequence length="161" mass="18464">MFVRELSREECIALVSSHHIGRLACARDDQPYIVPVQYAFTANRLYGFSMPGQKIDWMRANPRVCVQIDAFSDGGSWKSAVIYGRYRELPDTKQWHQERLQAWSLLEKRTNWWEPGGLKPVAQGVVGTSPHLFFVIEIDEITGRAMDEDPVDISSHSRRDA</sequence>
<reference evidence="1" key="1">
    <citation type="submission" date="2021-03" db="EMBL/GenBank/DDBJ databases">
        <title>Genomic Encyclopedia of Type Strains, Phase IV (KMG-IV): sequencing the most valuable type-strain genomes for metagenomic binning, comparative biology and taxonomic classification.</title>
        <authorList>
            <person name="Goeker M."/>
        </authorList>
    </citation>
    <scope>NUCLEOTIDE SEQUENCE</scope>
    <source>
        <strain evidence="1">DSM 18131</strain>
    </source>
</reference>
<gene>
    <name evidence="1" type="ORF">J2Z19_001816</name>
</gene>
<dbReference type="EMBL" id="JAGGJR010000002">
    <property type="protein sequence ID" value="MBP1872104.1"/>
    <property type="molecule type" value="Genomic_DNA"/>
</dbReference>
<accession>A0ACC5STT5</accession>
<organism evidence="1 2">
    <name type="scientific">Ensifer adhaerens</name>
    <name type="common">Sinorhizobium morelense</name>
    <dbReference type="NCBI Taxonomy" id="106592"/>
    <lineage>
        <taxon>Bacteria</taxon>
        <taxon>Pseudomonadati</taxon>
        <taxon>Pseudomonadota</taxon>
        <taxon>Alphaproteobacteria</taxon>
        <taxon>Hyphomicrobiales</taxon>
        <taxon>Rhizobiaceae</taxon>
        <taxon>Sinorhizobium/Ensifer group</taxon>
        <taxon>Ensifer</taxon>
    </lineage>
</organism>
<evidence type="ECO:0000313" key="1">
    <source>
        <dbReference type="EMBL" id="MBP1872104.1"/>
    </source>
</evidence>
<protein>
    <submittedName>
        <fullName evidence="1">Nitroimidazol reductase NimA-like FMN-containing flavoprotein (Pyridoxamine 5'-phosphate oxidase superfamily)</fullName>
    </submittedName>
</protein>
<dbReference type="Proteomes" id="UP000823773">
    <property type="component" value="Unassembled WGS sequence"/>
</dbReference>